<feature type="transmembrane region" description="Helical" evidence="3">
    <location>
        <begin position="58"/>
        <end position="81"/>
    </location>
</feature>
<keyword evidence="3" id="KW-1133">Transmembrane helix</keyword>
<evidence type="ECO:0000313" key="5">
    <source>
        <dbReference type="Proteomes" id="UP001595690"/>
    </source>
</evidence>
<dbReference type="RefSeq" id="WP_382376204.1">
    <property type="nucleotide sequence ID" value="NZ_JBHRZI010000019.1"/>
</dbReference>
<feature type="region of interest" description="Disordered" evidence="2">
    <location>
        <begin position="1"/>
        <end position="48"/>
    </location>
</feature>
<dbReference type="Proteomes" id="UP001595690">
    <property type="component" value="Unassembled WGS sequence"/>
</dbReference>
<evidence type="ECO:0000313" key="4">
    <source>
        <dbReference type="EMBL" id="MFC3894642.1"/>
    </source>
</evidence>
<proteinExistence type="predicted"/>
<protein>
    <recommendedName>
        <fullName evidence="6">Colicin import membrane protein</fullName>
    </recommendedName>
</protein>
<organism evidence="4 5">
    <name type="scientific">Lentzea rhizosphaerae</name>
    <dbReference type="NCBI Taxonomy" id="2041025"/>
    <lineage>
        <taxon>Bacteria</taxon>
        <taxon>Bacillati</taxon>
        <taxon>Actinomycetota</taxon>
        <taxon>Actinomycetes</taxon>
        <taxon>Pseudonocardiales</taxon>
        <taxon>Pseudonocardiaceae</taxon>
        <taxon>Lentzea</taxon>
    </lineage>
</organism>
<gene>
    <name evidence="4" type="ORF">ACFOWZ_24440</name>
</gene>
<name>A0ABV8BY50_9PSEU</name>
<keyword evidence="3" id="KW-0812">Transmembrane</keyword>
<feature type="coiled-coil region" evidence="1">
    <location>
        <begin position="86"/>
        <end position="137"/>
    </location>
</feature>
<evidence type="ECO:0008006" key="6">
    <source>
        <dbReference type="Google" id="ProtNLM"/>
    </source>
</evidence>
<feature type="compositionally biased region" description="Pro residues" evidence="2">
    <location>
        <begin position="31"/>
        <end position="41"/>
    </location>
</feature>
<reference evidence="5" key="1">
    <citation type="journal article" date="2019" name="Int. J. Syst. Evol. Microbiol.">
        <title>The Global Catalogue of Microorganisms (GCM) 10K type strain sequencing project: providing services to taxonomists for standard genome sequencing and annotation.</title>
        <authorList>
            <consortium name="The Broad Institute Genomics Platform"/>
            <consortium name="The Broad Institute Genome Sequencing Center for Infectious Disease"/>
            <person name="Wu L."/>
            <person name="Ma J."/>
        </authorList>
    </citation>
    <scope>NUCLEOTIDE SEQUENCE [LARGE SCALE GENOMIC DNA]</scope>
    <source>
        <strain evidence="5">CGMCC 4.7405</strain>
    </source>
</reference>
<sequence length="171" mass="18285">MTNPVFDPQQPADTSVQPEIAPAGPEYEVYTPPPAFTPQPEQPAVVAPVPPKPKRTGIIVLSIFMVLLFGAAATFGALFFVEKKHTADLSTQIEGKNREIADLTKKAKESKDDAVRAADLQKQAETAQKKAEADAATSQQCRDAARALRAAAIANDQGKGETAARDVFTHC</sequence>
<evidence type="ECO:0000256" key="1">
    <source>
        <dbReference type="SAM" id="Coils"/>
    </source>
</evidence>
<keyword evidence="3" id="KW-0472">Membrane</keyword>
<evidence type="ECO:0000256" key="3">
    <source>
        <dbReference type="SAM" id="Phobius"/>
    </source>
</evidence>
<accession>A0ABV8BY50</accession>
<comment type="caution">
    <text evidence="4">The sequence shown here is derived from an EMBL/GenBank/DDBJ whole genome shotgun (WGS) entry which is preliminary data.</text>
</comment>
<keyword evidence="5" id="KW-1185">Reference proteome</keyword>
<dbReference type="EMBL" id="JBHRZI010000019">
    <property type="protein sequence ID" value="MFC3894642.1"/>
    <property type="molecule type" value="Genomic_DNA"/>
</dbReference>
<keyword evidence="1" id="KW-0175">Coiled coil</keyword>
<evidence type="ECO:0000256" key="2">
    <source>
        <dbReference type="SAM" id="MobiDB-lite"/>
    </source>
</evidence>